<proteinExistence type="predicted"/>
<feature type="transmembrane region" description="Helical" evidence="1">
    <location>
        <begin position="6"/>
        <end position="27"/>
    </location>
</feature>
<gene>
    <name evidence="2" type="ORF">SAMN04244559_01471</name>
</gene>
<protein>
    <submittedName>
        <fullName evidence="2">Uncharacterized protein</fullName>
    </submittedName>
</protein>
<dbReference type="EMBL" id="FNWO01000005">
    <property type="protein sequence ID" value="SEH33907.1"/>
    <property type="molecule type" value="Genomic_DNA"/>
</dbReference>
<dbReference type="RefSeq" id="WP_074767060.1">
    <property type="nucleotide sequence ID" value="NZ_FNWO01000005.1"/>
</dbReference>
<keyword evidence="3" id="KW-1185">Reference proteome</keyword>
<keyword evidence="1" id="KW-0812">Transmembrane</keyword>
<keyword evidence="1" id="KW-1133">Transmembrane helix</keyword>
<dbReference type="OrthoDB" id="7366514at2"/>
<dbReference type="AlphaFoldDB" id="A0A1H6HDI6"/>
<evidence type="ECO:0000256" key="1">
    <source>
        <dbReference type="SAM" id="Phobius"/>
    </source>
</evidence>
<name>A0A1H6HDI6_MAGFU</name>
<accession>A0A1H6HDI6</accession>
<evidence type="ECO:0000313" key="2">
    <source>
        <dbReference type="EMBL" id="SEH33907.1"/>
    </source>
</evidence>
<reference evidence="3" key="1">
    <citation type="submission" date="2016-10" db="EMBL/GenBank/DDBJ databases">
        <authorList>
            <person name="Varghese N."/>
            <person name="Submissions S."/>
        </authorList>
    </citation>
    <scope>NUCLEOTIDE SEQUENCE [LARGE SCALE GENOMIC DNA]</scope>
    <source>
        <strain evidence="3">DSM 13234</strain>
    </source>
</reference>
<dbReference type="Proteomes" id="UP000182983">
    <property type="component" value="Unassembled WGS sequence"/>
</dbReference>
<evidence type="ECO:0000313" key="3">
    <source>
        <dbReference type="Proteomes" id="UP000182983"/>
    </source>
</evidence>
<organism evidence="2 3">
    <name type="scientific">Magnetospirillum fulvum</name>
    <name type="common">Rhodospirillum fulvum</name>
    <dbReference type="NCBI Taxonomy" id="1082"/>
    <lineage>
        <taxon>Bacteria</taxon>
        <taxon>Pseudomonadati</taxon>
        <taxon>Pseudomonadota</taxon>
        <taxon>Alphaproteobacteria</taxon>
        <taxon>Rhodospirillales</taxon>
        <taxon>Rhodospirillaceae</taxon>
        <taxon>Magnetospirillum</taxon>
    </lineage>
</organism>
<keyword evidence="1" id="KW-0472">Membrane</keyword>
<sequence length="122" mass="12062">MKALKALVIFLGVLIVAGVGLVIYGIASKVGPKPAPTASTAAAVPTPPNAAAPLPAAPFGSVDIALPDGATIQQVFAAGDRVIVRVGGGKGTADRLIVLDPARGEVAGSFRFVASPVGEPVR</sequence>